<reference evidence="2 3" key="1">
    <citation type="submission" date="2019-05" db="EMBL/GenBank/DDBJ databases">
        <title>Emergence of the Ug99 lineage of the wheat stem rust pathogen through somatic hybridization.</title>
        <authorList>
            <person name="Li F."/>
            <person name="Upadhyaya N.M."/>
            <person name="Sperschneider J."/>
            <person name="Matny O."/>
            <person name="Nguyen-Phuc H."/>
            <person name="Mago R."/>
            <person name="Raley C."/>
            <person name="Miller M.E."/>
            <person name="Silverstein K.A.T."/>
            <person name="Henningsen E."/>
            <person name="Hirsch C.D."/>
            <person name="Visser B."/>
            <person name="Pretorius Z.A."/>
            <person name="Steffenson B.J."/>
            <person name="Schwessinger B."/>
            <person name="Dodds P.N."/>
            <person name="Figueroa M."/>
        </authorList>
    </citation>
    <scope>NUCLEOTIDE SEQUENCE [LARGE SCALE GENOMIC DNA]</scope>
    <source>
        <strain evidence="2">21-0</strain>
    </source>
</reference>
<feature type="region of interest" description="Disordered" evidence="1">
    <location>
        <begin position="1"/>
        <end position="27"/>
    </location>
</feature>
<dbReference type="Proteomes" id="UP000324748">
    <property type="component" value="Unassembled WGS sequence"/>
</dbReference>
<accession>A0A5B0QI68</accession>
<sequence length="53" mass="5810">MIDLVDHQPNLDDSDQPTQSFPIPTNLDDSVSPTLLVSKGLLHLRVAKFHGAD</sequence>
<proteinExistence type="predicted"/>
<organism evidence="2 3">
    <name type="scientific">Puccinia graminis f. sp. tritici</name>
    <dbReference type="NCBI Taxonomy" id="56615"/>
    <lineage>
        <taxon>Eukaryota</taxon>
        <taxon>Fungi</taxon>
        <taxon>Dikarya</taxon>
        <taxon>Basidiomycota</taxon>
        <taxon>Pucciniomycotina</taxon>
        <taxon>Pucciniomycetes</taxon>
        <taxon>Pucciniales</taxon>
        <taxon>Pucciniaceae</taxon>
        <taxon>Puccinia</taxon>
    </lineage>
</organism>
<comment type="caution">
    <text evidence="2">The sequence shown here is derived from an EMBL/GenBank/DDBJ whole genome shotgun (WGS) entry which is preliminary data.</text>
</comment>
<dbReference type="AlphaFoldDB" id="A0A5B0QI68"/>
<evidence type="ECO:0000313" key="2">
    <source>
        <dbReference type="EMBL" id="KAA1112749.1"/>
    </source>
</evidence>
<feature type="compositionally biased region" description="Basic and acidic residues" evidence="1">
    <location>
        <begin position="1"/>
        <end position="10"/>
    </location>
</feature>
<protein>
    <submittedName>
        <fullName evidence="2">Uncharacterized protein</fullName>
    </submittedName>
</protein>
<name>A0A5B0QI68_PUCGR</name>
<dbReference type="EMBL" id="VSWC01000015">
    <property type="protein sequence ID" value="KAA1112749.1"/>
    <property type="molecule type" value="Genomic_DNA"/>
</dbReference>
<evidence type="ECO:0000256" key="1">
    <source>
        <dbReference type="SAM" id="MobiDB-lite"/>
    </source>
</evidence>
<feature type="compositionally biased region" description="Polar residues" evidence="1">
    <location>
        <begin position="16"/>
        <end position="27"/>
    </location>
</feature>
<keyword evidence="3" id="KW-1185">Reference proteome</keyword>
<evidence type="ECO:0000313" key="3">
    <source>
        <dbReference type="Proteomes" id="UP000324748"/>
    </source>
</evidence>
<gene>
    <name evidence="2" type="ORF">PGT21_008371</name>
</gene>